<dbReference type="Pfam" id="PF00440">
    <property type="entry name" value="TetR_N"/>
    <property type="match status" value="1"/>
</dbReference>
<dbReference type="PANTHER" id="PTHR43479">
    <property type="entry name" value="ACREF/ENVCD OPERON REPRESSOR-RELATED"/>
    <property type="match status" value="1"/>
</dbReference>
<accession>A0A075LM68</accession>
<proteinExistence type="predicted"/>
<evidence type="ECO:0000256" key="2">
    <source>
        <dbReference type="ARBA" id="ARBA00023125"/>
    </source>
</evidence>
<dbReference type="PROSITE" id="PS50977">
    <property type="entry name" value="HTH_TETR_2"/>
    <property type="match status" value="1"/>
</dbReference>
<organism evidence="5 6">
    <name type="scientific">Terribacillus saccharophilus</name>
    <dbReference type="NCBI Taxonomy" id="361277"/>
    <lineage>
        <taxon>Bacteria</taxon>
        <taxon>Bacillati</taxon>
        <taxon>Bacillota</taxon>
        <taxon>Bacilli</taxon>
        <taxon>Bacillales</taxon>
        <taxon>Bacillaceae</taxon>
        <taxon>Terribacillus</taxon>
    </lineage>
</organism>
<dbReference type="Gene3D" id="1.10.357.10">
    <property type="entry name" value="Tetracycline Repressor, domain 2"/>
    <property type="match status" value="1"/>
</dbReference>
<dbReference type="SUPFAM" id="SSF46689">
    <property type="entry name" value="Homeodomain-like"/>
    <property type="match status" value="1"/>
</dbReference>
<evidence type="ECO:0000313" key="5">
    <source>
        <dbReference type="EMBL" id="AIF67439.1"/>
    </source>
</evidence>
<feature type="DNA-binding region" description="H-T-H motif" evidence="3">
    <location>
        <begin position="36"/>
        <end position="55"/>
    </location>
</feature>
<evidence type="ECO:0000259" key="4">
    <source>
        <dbReference type="PROSITE" id="PS50977"/>
    </source>
</evidence>
<dbReference type="PANTHER" id="PTHR43479:SF7">
    <property type="entry name" value="TETR-FAMILY TRANSCRIPTIONAL REGULATOR"/>
    <property type="match status" value="1"/>
</dbReference>
<keyword evidence="2 3" id="KW-0238">DNA-binding</keyword>
<dbReference type="KEGG" id="tap:GZ22_12855"/>
<sequence>MEYEQNSTSKRRNRTKEHFREALIKLIKKKGYHAVTVKDIVEEAAYNRSTFYFHYQDKIELAEDLLDKMFTGLEGAAGIMYTPGRKTSTQEIDVPSFSLIAYIYEHKSFFELIKYEDTLPGMHTRFPNAIKNIYEEQFEFETINGMQVNMKYFKIYTGFGFYGLVRNLIAEDFKIPEEQFTKDVIELSQTHIQSFKYIGR</sequence>
<name>A0A075LM68_9BACI</name>
<evidence type="ECO:0000256" key="1">
    <source>
        <dbReference type="ARBA" id="ARBA00022491"/>
    </source>
</evidence>
<dbReference type="RefSeq" id="WP_038563016.1">
    <property type="nucleotide sequence ID" value="NZ_CP008876.1"/>
</dbReference>
<evidence type="ECO:0000256" key="3">
    <source>
        <dbReference type="PROSITE-ProRule" id="PRU00335"/>
    </source>
</evidence>
<dbReference type="Proteomes" id="UP000027980">
    <property type="component" value="Chromosome"/>
</dbReference>
<evidence type="ECO:0000313" key="6">
    <source>
        <dbReference type="Proteomes" id="UP000027980"/>
    </source>
</evidence>
<dbReference type="AlphaFoldDB" id="A0A075LM68"/>
<keyword evidence="1" id="KW-0678">Repressor</keyword>
<dbReference type="InterPro" id="IPR009057">
    <property type="entry name" value="Homeodomain-like_sf"/>
</dbReference>
<dbReference type="InterPro" id="IPR001647">
    <property type="entry name" value="HTH_TetR"/>
</dbReference>
<dbReference type="EMBL" id="CP008876">
    <property type="protein sequence ID" value="AIF67439.1"/>
    <property type="molecule type" value="Genomic_DNA"/>
</dbReference>
<dbReference type="OrthoDB" id="9810250at2"/>
<gene>
    <name evidence="5" type="ORF">GZ22_12855</name>
</gene>
<feature type="domain" description="HTH tetR-type" evidence="4">
    <location>
        <begin position="13"/>
        <end position="73"/>
    </location>
</feature>
<dbReference type="GO" id="GO:0003677">
    <property type="term" value="F:DNA binding"/>
    <property type="evidence" value="ECO:0007669"/>
    <property type="project" value="UniProtKB-UniRule"/>
</dbReference>
<reference evidence="5 6" key="1">
    <citation type="submission" date="2014-07" db="EMBL/GenBank/DDBJ databases">
        <title>Complete genome sequence of a moderately halophilic bacterium Terribacillus aidingensis MP602, isolated from Cryptomeria fortunei in Tianmu mountain in China.</title>
        <authorList>
            <person name="Wang Y."/>
            <person name="Lu P."/>
            <person name="Zhang L."/>
        </authorList>
    </citation>
    <scope>NUCLEOTIDE SEQUENCE [LARGE SCALE GENOMIC DNA]</scope>
    <source>
        <strain evidence="5 6">MP602</strain>
    </source>
</reference>
<dbReference type="HOGENOM" id="CLU_087539_0_5_9"/>
<dbReference type="GeneID" id="34219890"/>
<protein>
    <submittedName>
        <fullName evidence="5">TetR family transcriptional regulator</fullName>
    </submittedName>
</protein>
<dbReference type="InterPro" id="IPR050624">
    <property type="entry name" value="HTH-type_Tx_Regulator"/>
</dbReference>